<dbReference type="InterPro" id="IPR056789">
    <property type="entry name" value="LRR_R13L1-DRL21"/>
</dbReference>
<dbReference type="EMBL" id="NMUH01001907">
    <property type="protein sequence ID" value="MQL96333.1"/>
    <property type="molecule type" value="Genomic_DNA"/>
</dbReference>
<dbReference type="Proteomes" id="UP000652761">
    <property type="component" value="Unassembled WGS sequence"/>
</dbReference>
<evidence type="ECO:0000313" key="3">
    <source>
        <dbReference type="Proteomes" id="UP000652761"/>
    </source>
</evidence>
<sequence length="606" mass="68372">MRLWVQEYVRNDVECQVLEGLFPPPNLKVLKIRNNRGARFPSWMEEHRCSISSSLVELRLFSCCKWECLPTLGQFPSLKELTITEAHSVKKIGPEFYGEIDNMHGRGIINNKGYSYFPRLEVLNLEELSLWEEWEMPAAGEIHSSGGGGGRHVLFPSLKKLYINSCPKLLTLSPVLRHLTNLKEFTVRECPKLASFSAMLRRLTALERLEIRGCDELVLDGGAAEDDAEDDQETISSVQQPVVVDSQVEEEHMINDVERETVAAQLPSWMMKRHRLLPSTLVRLELDGCCLNWEYLPTLGQFPSLRYLEIKKADHVRKIGSEFYGGEADVVGGRVYFPRLEYLILEEMSVWEEWDVPAAGEMDGVGGGTGGGRHRHGLFPSLRRLYIYSCPKLTSLSPVLRHLTKLEKILICGCDELASLEEEGDGCGWVLPSLRTLCIKECPKLASLTPILSRSTNLNRIEIKECAELAWSEEGNDERGWMLPSGLEKLSIDDNSPKLPSLSQMLPHLTALRVLRICGFRNLQCLPLSMHNLHSLVSLSIEDCPAIECLSDGGFRLPSLRKLWIKGCPLLEGRYQEGGPDALNIPTTAKVLILPPLPEGWWFYNI</sequence>
<dbReference type="Pfam" id="PF25019">
    <property type="entry name" value="LRR_R13L1-DRL21"/>
    <property type="match status" value="2"/>
</dbReference>
<protein>
    <recommendedName>
        <fullName evidence="1">R13L1/DRL21-like LRR repeat region domain-containing protein</fullName>
    </recommendedName>
</protein>
<dbReference type="InterPro" id="IPR032675">
    <property type="entry name" value="LRR_dom_sf"/>
</dbReference>
<proteinExistence type="predicted"/>
<dbReference type="PANTHER" id="PTHR47186">
    <property type="entry name" value="LEUCINE-RICH REPEAT-CONTAINING PROTEIN 57"/>
    <property type="match status" value="1"/>
</dbReference>
<dbReference type="OrthoDB" id="765493at2759"/>
<comment type="caution">
    <text evidence="2">The sequence shown here is derived from an EMBL/GenBank/DDBJ whole genome shotgun (WGS) entry which is preliminary data.</text>
</comment>
<reference evidence="2" key="1">
    <citation type="submission" date="2017-07" db="EMBL/GenBank/DDBJ databases">
        <title>Taro Niue Genome Assembly and Annotation.</title>
        <authorList>
            <person name="Atibalentja N."/>
            <person name="Keating K."/>
            <person name="Fields C.J."/>
        </authorList>
    </citation>
    <scope>NUCLEOTIDE SEQUENCE</scope>
    <source>
        <strain evidence="2">Niue_2</strain>
        <tissue evidence="2">Leaf</tissue>
    </source>
</reference>
<name>A0A843VVX5_COLES</name>
<evidence type="ECO:0000259" key="1">
    <source>
        <dbReference type="Pfam" id="PF25019"/>
    </source>
</evidence>
<feature type="domain" description="R13L1/DRL21-like LRR repeat region" evidence="1">
    <location>
        <begin position="10"/>
        <end position="85"/>
    </location>
</feature>
<organism evidence="2 3">
    <name type="scientific">Colocasia esculenta</name>
    <name type="common">Wild taro</name>
    <name type="synonym">Arum esculentum</name>
    <dbReference type="NCBI Taxonomy" id="4460"/>
    <lineage>
        <taxon>Eukaryota</taxon>
        <taxon>Viridiplantae</taxon>
        <taxon>Streptophyta</taxon>
        <taxon>Embryophyta</taxon>
        <taxon>Tracheophyta</taxon>
        <taxon>Spermatophyta</taxon>
        <taxon>Magnoliopsida</taxon>
        <taxon>Liliopsida</taxon>
        <taxon>Araceae</taxon>
        <taxon>Aroideae</taxon>
        <taxon>Colocasieae</taxon>
        <taxon>Colocasia</taxon>
    </lineage>
</organism>
<dbReference type="PANTHER" id="PTHR47186:SF3">
    <property type="entry name" value="OS09G0267800 PROTEIN"/>
    <property type="match status" value="1"/>
</dbReference>
<dbReference type="AlphaFoldDB" id="A0A843VVX5"/>
<evidence type="ECO:0000313" key="2">
    <source>
        <dbReference type="EMBL" id="MQL96333.1"/>
    </source>
</evidence>
<accession>A0A843VVX5</accession>
<keyword evidence="3" id="KW-1185">Reference proteome</keyword>
<gene>
    <name evidence="2" type="ORF">Taro_029018</name>
</gene>
<dbReference type="SUPFAM" id="SSF52047">
    <property type="entry name" value="RNI-like"/>
    <property type="match status" value="1"/>
</dbReference>
<dbReference type="Gene3D" id="3.80.10.10">
    <property type="entry name" value="Ribonuclease Inhibitor"/>
    <property type="match status" value="5"/>
</dbReference>
<feature type="domain" description="R13L1/DRL21-like LRR repeat region" evidence="1">
    <location>
        <begin position="264"/>
        <end position="312"/>
    </location>
</feature>